<gene>
    <name evidence="1" type="ORF">K443DRAFT_114180</name>
</gene>
<evidence type="ECO:0000313" key="1">
    <source>
        <dbReference type="EMBL" id="KIJ92055.1"/>
    </source>
</evidence>
<protein>
    <submittedName>
        <fullName evidence="1">Uncharacterized protein</fullName>
    </submittedName>
</protein>
<feature type="non-terminal residue" evidence="1">
    <location>
        <position position="134"/>
    </location>
</feature>
<keyword evidence="2" id="KW-1185">Reference proteome</keyword>
<reference evidence="2" key="2">
    <citation type="submission" date="2015-01" db="EMBL/GenBank/DDBJ databases">
        <title>Evolutionary Origins and Diversification of the Mycorrhizal Mutualists.</title>
        <authorList>
            <consortium name="DOE Joint Genome Institute"/>
            <consortium name="Mycorrhizal Genomics Consortium"/>
            <person name="Kohler A."/>
            <person name="Kuo A."/>
            <person name="Nagy L.G."/>
            <person name="Floudas D."/>
            <person name="Copeland A."/>
            <person name="Barry K.W."/>
            <person name="Cichocki N."/>
            <person name="Veneault-Fourrey C."/>
            <person name="LaButti K."/>
            <person name="Lindquist E.A."/>
            <person name="Lipzen A."/>
            <person name="Lundell T."/>
            <person name="Morin E."/>
            <person name="Murat C."/>
            <person name="Riley R."/>
            <person name="Ohm R."/>
            <person name="Sun H."/>
            <person name="Tunlid A."/>
            <person name="Henrissat B."/>
            <person name="Grigoriev I.V."/>
            <person name="Hibbett D.S."/>
            <person name="Martin F."/>
        </authorList>
    </citation>
    <scope>NUCLEOTIDE SEQUENCE [LARGE SCALE GENOMIC DNA]</scope>
    <source>
        <strain evidence="2">LaAM-08-1</strain>
    </source>
</reference>
<dbReference type="EMBL" id="KN838943">
    <property type="protein sequence ID" value="KIJ92055.1"/>
    <property type="molecule type" value="Genomic_DNA"/>
</dbReference>
<organism evidence="1 2">
    <name type="scientific">Laccaria amethystina LaAM-08-1</name>
    <dbReference type="NCBI Taxonomy" id="1095629"/>
    <lineage>
        <taxon>Eukaryota</taxon>
        <taxon>Fungi</taxon>
        <taxon>Dikarya</taxon>
        <taxon>Basidiomycota</taxon>
        <taxon>Agaricomycotina</taxon>
        <taxon>Agaricomycetes</taxon>
        <taxon>Agaricomycetidae</taxon>
        <taxon>Agaricales</taxon>
        <taxon>Agaricineae</taxon>
        <taxon>Hydnangiaceae</taxon>
        <taxon>Laccaria</taxon>
    </lineage>
</organism>
<proteinExistence type="predicted"/>
<name>A0A0C9WNM4_9AGAR</name>
<dbReference type="AlphaFoldDB" id="A0A0C9WNM4"/>
<dbReference type="Proteomes" id="UP000054477">
    <property type="component" value="Unassembled WGS sequence"/>
</dbReference>
<sequence length="134" mass="15213">QYFTLPHIIHMDSSGLHWTSLHILNTKLDSTGLSAILSTKLGSTGLDWTVNHIQHKTGLHWTELECQPYSTQNWTTLDYWTVRHIQHKTGLCLTFITIFNTKLGSTGLQWTVNYIAKFQQNVGIPFGICKMAGI</sequence>
<dbReference type="HOGENOM" id="CLU_1901207_0_0_1"/>
<reference evidence="1 2" key="1">
    <citation type="submission" date="2014-04" db="EMBL/GenBank/DDBJ databases">
        <authorList>
            <consortium name="DOE Joint Genome Institute"/>
            <person name="Kuo A."/>
            <person name="Kohler A."/>
            <person name="Nagy L.G."/>
            <person name="Floudas D."/>
            <person name="Copeland A."/>
            <person name="Barry K.W."/>
            <person name="Cichocki N."/>
            <person name="Veneault-Fourrey C."/>
            <person name="LaButti K."/>
            <person name="Lindquist E.A."/>
            <person name="Lipzen A."/>
            <person name="Lundell T."/>
            <person name="Morin E."/>
            <person name="Murat C."/>
            <person name="Sun H."/>
            <person name="Tunlid A."/>
            <person name="Henrissat B."/>
            <person name="Grigoriev I.V."/>
            <person name="Hibbett D.S."/>
            <person name="Martin F."/>
            <person name="Nordberg H.P."/>
            <person name="Cantor M.N."/>
            <person name="Hua S.X."/>
        </authorList>
    </citation>
    <scope>NUCLEOTIDE SEQUENCE [LARGE SCALE GENOMIC DNA]</scope>
    <source>
        <strain evidence="1 2">LaAM-08-1</strain>
    </source>
</reference>
<accession>A0A0C9WNM4</accession>
<evidence type="ECO:0000313" key="2">
    <source>
        <dbReference type="Proteomes" id="UP000054477"/>
    </source>
</evidence>